<sequence length="76" mass="9186">MPWLRTRTPSSPYISRKKIGRRYLNSEECEPAAISQEYVYWFREKPYYLLADVWLYVQLNEYLAAVMRKTSNISLM</sequence>
<dbReference type="EMBL" id="ML976617">
    <property type="protein sequence ID" value="KAF1842898.1"/>
    <property type="molecule type" value="Genomic_DNA"/>
</dbReference>
<accession>A0A9P4GBP5</accession>
<protein>
    <submittedName>
        <fullName evidence="1">Uncharacterized protein</fullName>
    </submittedName>
</protein>
<dbReference type="AlphaFoldDB" id="A0A9P4GBP5"/>
<dbReference type="RefSeq" id="XP_040785461.1">
    <property type="nucleotide sequence ID" value="XM_040933655.1"/>
</dbReference>
<dbReference type="GeneID" id="63850906"/>
<reference evidence="1" key="1">
    <citation type="submission" date="2020-01" db="EMBL/GenBank/DDBJ databases">
        <authorList>
            <consortium name="DOE Joint Genome Institute"/>
            <person name="Haridas S."/>
            <person name="Albert R."/>
            <person name="Binder M."/>
            <person name="Bloem J."/>
            <person name="Labutti K."/>
            <person name="Salamov A."/>
            <person name="Andreopoulos B."/>
            <person name="Baker S.E."/>
            <person name="Barry K."/>
            <person name="Bills G."/>
            <person name="Bluhm B.H."/>
            <person name="Cannon C."/>
            <person name="Castanera R."/>
            <person name="Culley D.E."/>
            <person name="Daum C."/>
            <person name="Ezra D."/>
            <person name="Gonzalez J.B."/>
            <person name="Henrissat B."/>
            <person name="Kuo A."/>
            <person name="Liang C."/>
            <person name="Lipzen A."/>
            <person name="Lutzoni F."/>
            <person name="Magnuson J."/>
            <person name="Mondo S."/>
            <person name="Nolan M."/>
            <person name="Ohm R."/>
            <person name="Pangilinan J."/>
            <person name="Park H.-J."/>
            <person name="Ramirez L."/>
            <person name="Alfaro M."/>
            <person name="Sun H."/>
            <person name="Tritt A."/>
            <person name="Yoshinaga Y."/>
            <person name="Zwiers L.-H."/>
            <person name="Turgeon B.G."/>
            <person name="Goodwin S.B."/>
            <person name="Spatafora J.W."/>
            <person name="Crous P.W."/>
            <person name="Grigoriev I.V."/>
        </authorList>
    </citation>
    <scope>NUCLEOTIDE SEQUENCE</scope>
    <source>
        <strain evidence="1">CBS 394.84</strain>
    </source>
</reference>
<evidence type="ECO:0000313" key="2">
    <source>
        <dbReference type="Proteomes" id="UP000800039"/>
    </source>
</evidence>
<comment type="caution">
    <text evidence="1">The sequence shown here is derived from an EMBL/GenBank/DDBJ whole genome shotgun (WGS) entry which is preliminary data.</text>
</comment>
<dbReference type="Proteomes" id="UP000800039">
    <property type="component" value="Unassembled WGS sequence"/>
</dbReference>
<evidence type="ECO:0000313" key="1">
    <source>
        <dbReference type="EMBL" id="KAF1842898.1"/>
    </source>
</evidence>
<organism evidence="1 2">
    <name type="scientific">Cucurbitaria berberidis CBS 394.84</name>
    <dbReference type="NCBI Taxonomy" id="1168544"/>
    <lineage>
        <taxon>Eukaryota</taxon>
        <taxon>Fungi</taxon>
        <taxon>Dikarya</taxon>
        <taxon>Ascomycota</taxon>
        <taxon>Pezizomycotina</taxon>
        <taxon>Dothideomycetes</taxon>
        <taxon>Pleosporomycetidae</taxon>
        <taxon>Pleosporales</taxon>
        <taxon>Pleosporineae</taxon>
        <taxon>Cucurbitariaceae</taxon>
        <taxon>Cucurbitaria</taxon>
    </lineage>
</organism>
<proteinExistence type="predicted"/>
<keyword evidence="2" id="KW-1185">Reference proteome</keyword>
<name>A0A9P4GBP5_9PLEO</name>
<gene>
    <name evidence="1" type="ORF">K460DRAFT_367837</name>
</gene>